<feature type="chain" id="PRO_5045001149" description="Pectin acetylesterase" evidence="6">
    <location>
        <begin position="33"/>
        <end position="393"/>
    </location>
</feature>
<evidence type="ECO:0000256" key="5">
    <source>
        <dbReference type="ARBA" id="ARBA00023316"/>
    </source>
</evidence>
<comment type="function">
    <text evidence="1 6">Hydrolyzes acetyl esters in homogalacturonan regions of pectin. In type I primary cell wall, galacturonic acid residues of pectin can be acetylated at the O-2 and O-3 positions. Decreasing the degree of acetylation of pectin gels in vitro alters their physical properties.</text>
</comment>
<keyword evidence="6" id="KW-0964">Secreted</keyword>
<dbReference type="PANTHER" id="PTHR21562:SF65">
    <property type="entry name" value="PECTIN ACETYLESTERASE"/>
    <property type="match status" value="1"/>
</dbReference>
<dbReference type="InterPro" id="IPR029058">
    <property type="entry name" value="AB_hydrolase_fold"/>
</dbReference>
<organism evidence="7 8">
    <name type="scientific">Rehmannia glutinosa</name>
    <name type="common">Chinese foxglove</name>
    <dbReference type="NCBI Taxonomy" id="99300"/>
    <lineage>
        <taxon>Eukaryota</taxon>
        <taxon>Viridiplantae</taxon>
        <taxon>Streptophyta</taxon>
        <taxon>Embryophyta</taxon>
        <taxon>Tracheophyta</taxon>
        <taxon>Spermatophyta</taxon>
        <taxon>Magnoliopsida</taxon>
        <taxon>eudicotyledons</taxon>
        <taxon>Gunneridae</taxon>
        <taxon>Pentapetalae</taxon>
        <taxon>asterids</taxon>
        <taxon>lamiids</taxon>
        <taxon>Lamiales</taxon>
        <taxon>Orobanchaceae</taxon>
        <taxon>Rehmannieae</taxon>
        <taxon>Rehmannia</taxon>
    </lineage>
</organism>
<evidence type="ECO:0000256" key="3">
    <source>
        <dbReference type="ARBA" id="ARBA00005784"/>
    </source>
</evidence>
<evidence type="ECO:0000256" key="1">
    <source>
        <dbReference type="ARBA" id="ARBA00003534"/>
    </source>
</evidence>
<reference evidence="7 8" key="1">
    <citation type="journal article" date="2021" name="Comput. Struct. Biotechnol. J.">
        <title>De novo genome assembly of the potent medicinal plant Rehmannia glutinosa using nanopore technology.</title>
        <authorList>
            <person name="Ma L."/>
            <person name="Dong C."/>
            <person name="Song C."/>
            <person name="Wang X."/>
            <person name="Zheng X."/>
            <person name="Niu Y."/>
            <person name="Chen S."/>
            <person name="Feng W."/>
        </authorList>
    </citation>
    <scope>NUCLEOTIDE SEQUENCE [LARGE SCALE GENOMIC DNA]</scope>
    <source>
        <strain evidence="7">DH-2019</strain>
    </source>
</reference>
<keyword evidence="8" id="KW-1185">Reference proteome</keyword>
<dbReference type="PANTHER" id="PTHR21562">
    <property type="entry name" value="NOTUM-RELATED"/>
    <property type="match status" value="1"/>
</dbReference>
<feature type="signal peptide" evidence="6">
    <location>
        <begin position="1"/>
        <end position="32"/>
    </location>
</feature>
<gene>
    <name evidence="7" type="ORF">DH2020_035537</name>
</gene>
<keyword evidence="6" id="KW-0378">Hydrolase</keyword>
<dbReference type="EMBL" id="JABTTQ020001563">
    <property type="protein sequence ID" value="KAK6130720.1"/>
    <property type="molecule type" value="Genomic_DNA"/>
</dbReference>
<keyword evidence="5 6" id="KW-0961">Cell wall biogenesis/degradation</keyword>
<protein>
    <recommendedName>
        <fullName evidence="6">Pectin acetylesterase</fullName>
        <ecNumber evidence="6">3.1.1.-</ecNumber>
    </recommendedName>
</protein>
<dbReference type="EC" id="3.1.1.-" evidence="6"/>
<evidence type="ECO:0000256" key="6">
    <source>
        <dbReference type="RuleBase" id="RU363114"/>
    </source>
</evidence>
<comment type="caution">
    <text evidence="7">The sequence shown here is derived from an EMBL/GenBank/DDBJ whole genome shotgun (WGS) entry which is preliminary data.</text>
</comment>
<name>A0ABR0V9T2_REHGL</name>
<dbReference type="Proteomes" id="UP001318860">
    <property type="component" value="Unassembled WGS sequence"/>
</dbReference>
<sequence length="393" mass="44133">METNIQTMADHFKKLVICLVFVMNIIHHQVHGERVGFNKVSLTYVTNAVCLDGSPAGYYYDPGFGDGVSNWVIYMQGGGWCGSNGSCRYRLTQETGSSNYKNQTMYFGQIRSENQTENPDFYNWNKIFLAYCDSSSLMGDADHPNITSRGAVIFDAIMQELLEKGMANATNAILSGGSAGGLAAILHCDGFRSLLPNSSRVKCVIDSGFFIHAPQLHGAEKRAEYFANVSAYHGFTNNLAPSCRSRMNANLCIFPEYILKDIQTPLFLVESAFDEYQLGYHYVSDDPNFLNCTKNLTLCTPSHFQSMKDYGVALREKLEELRGSTSIGMFVHPCYRHGHFYEKLGWNASYKLKNKTIAQAVGDWFFDRSSLFQEIDTDNVYPLARNCTKLPNI</sequence>
<evidence type="ECO:0000256" key="4">
    <source>
        <dbReference type="ARBA" id="ARBA00022512"/>
    </source>
</evidence>
<comment type="subcellular location">
    <subcellularLocation>
        <location evidence="2 6">Secreted</location>
        <location evidence="2 6">Cell wall</location>
    </subcellularLocation>
</comment>
<evidence type="ECO:0000256" key="2">
    <source>
        <dbReference type="ARBA" id="ARBA00004191"/>
    </source>
</evidence>
<evidence type="ECO:0000313" key="7">
    <source>
        <dbReference type="EMBL" id="KAK6130720.1"/>
    </source>
</evidence>
<dbReference type="Pfam" id="PF03283">
    <property type="entry name" value="PAE"/>
    <property type="match status" value="1"/>
</dbReference>
<keyword evidence="4 6" id="KW-0134">Cell wall</keyword>
<keyword evidence="6" id="KW-0732">Signal</keyword>
<evidence type="ECO:0000313" key="8">
    <source>
        <dbReference type="Proteomes" id="UP001318860"/>
    </source>
</evidence>
<dbReference type="SUPFAM" id="SSF53474">
    <property type="entry name" value="alpha/beta-Hydrolases"/>
    <property type="match status" value="1"/>
</dbReference>
<accession>A0ABR0V9T2</accession>
<proteinExistence type="inferred from homology"/>
<comment type="similarity">
    <text evidence="3 6">Belongs to the pectinacetylesterase family.</text>
</comment>
<dbReference type="InterPro" id="IPR004963">
    <property type="entry name" value="PAE/NOTUM"/>
</dbReference>